<dbReference type="InterPro" id="IPR027417">
    <property type="entry name" value="P-loop_NTPase"/>
</dbReference>
<evidence type="ECO:0000313" key="10">
    <source>
        <dbReference type="EMBL" id="PEN12826.1"/>
    </source>
</evidence>
<evidence type="ECO:0000313" key="11">
    <source>
        <dbReference type="Proteomes" id="UP000220102"/>
    </source>
</evidence>
<dbReference type="RefSeq" id="WP_098076234.1">
    <property type="nucleotide sequence ID" value="NZ_PDEQ01000006.1"/>
</dbReference>
<dbReference type="NCBIfam" id="NF045513">
    <property type="entry name" value="HepA_fam_ABC"/>
    <property type="match status" value="1"/>
</dbReference>
<dbReference type="Pfam" id="PF00005">
    <property type="entry name" value="ABC_tran"/>
    <property type="match status" value="1"/>
</dbReference>
<dbReference type="AlphaFoldDB" id="A0A2A8CW03"/>
<dbReference type="PROSITE" id="PS50893">
    <property type="entry name" value="ABC_TRANSPORTER_2"/>
    <property type="match status" value="1"/>
</dbReference>
<dbReference type="InterPro" id="IPR003593">
    <property type="entry name" value="AAA+_ATPase"/>
</dbReference>
<dbReference type="Proteomes" id="UP000220102">
    <property type="component" value="Unassembled WGS sequence"/>
</dbReference>
<evidence type="ECO:0000256" key="2">
    <source>
        <dbReference type="ARBA" id="ARBA00022692"/>
    </source>
</evidence>
<proteinExistence type="predicted"/>
<dbReference type="GO" id="GO:0016887">
    <property type="term" value="F:ATP hydrolysis activity"/>
    <property type="evidence" value="ECO:0007669"/>
    <property type="project" value="InterPro"/>
</dbReference>
<keyword evidence="4" id="KW-0067">ATP-binding</keyword>
<comment type="caution">
    <text evidence="10">The sequence shown here is derived from an EMBL/GenBank/DDBJ whole genome shotgun (WGS) entry which is preliminary data.</text>
</comment>
<feature type="transmembrane region" description="Helical" evidence="7">
    <location>
        <begin position="213"/>
        <end position="232"/>
    </location>
</feature>
<name>A0A2A8CW03_9BACT</name>
<evidence type="ECO:0000256" key="7">
    <source>
        <dbReference type="SAM" id="Phobius"/>
    </source>
</evidence>
<dbReference type="SMART" id="SM00382">
    <property type="entry name" value="AAA"/>
    <property type="match status" value="1"/>
</dbReference>
<dbReference type="PANTHER" id="PTHR24221:SF654">
    <property type="entry name" value="ATP-BINDING CASSETTE SUB-FAMILY B MEMBER 6"/>
    <property type="match status" value="1"/>
</dbReference>
<dbReference type="SUPFAM" id="SSF90123">
    <property type="entry name" value="ABC transporter transmembrane region"/>
    <property type="match status" value="1"/>
</dbReference>
<feature type="transmembrane region" description="Helical" evidence="7">
    <location>
        <begin position="53"/>
        <end position="78"/>
    </location>
</feature>
<sequence>MASFFRTDNGTLTNESPSRVLRLLRALYTKYLRPKDKYRRFLLRHLWYERKTFAVTVVFLGLGALFEGLGLGLLIPFLEGLTSPDQESWRSGIEFIDTYILAVDADVEYRLFHISGLILLSIFMRAGFGYLGQYFSIRMKQDILHRIRCEVVDQINALSLSYFSKNDAGRILNTVRGEVSRVQYFFDTAVQIMIQGYMIVMYSAAIVLLSWKLTSLVVLLCGILFGGMTLFVRRLRKEGREIPKVNSRVMSIVSQMIQGIRTVSLSGNNEYEAERYKRESRRLADVAVDIGRMNSMIGPISQSVSSTALITLIVIAMKYFVLAGTMSVATLLTYLFALFRLMPFLQNVNGLRGQWAAQRGSLEDVVEFLDAANKPYIQDGNRRLPAFTDRIVLEHVSFEYEPGSKVIRDVSFEIERGQTVAFVGGSGAGKSTLADLIIRVYDPTEGRILYDGHDIREYRLSDLRNRIAVVSQSTFLFNASVRDNICYGLDGVDEQRLRAVAAQANALDFIEEMADGFDTPLGDRGVRLSGGQRQRIAIARSLLQDPDILVLDEATSALDSASEKLVHDSLEHLMQNRTVIIIAHRLSTVESADKVFVLEEGKIVENGSYGELIDQQGKLWEYHKLQVQMA</sequence>
<dbReference type="OrthoDB" id="1522160at2"/>
<reference evidence="10 11" key="1">
    <citation type="submission" date="2017-10" db="EMBL/GenBank/DDBJ databases">
        <title>Draft genome of Longibacter Salinarum.</title>
        <authorList>
            <person name="Goh K.M."/>
            <person name="Shamsir M.S."/>
            <person name="Lim S.W."/>
        </authorList>
    </citation>
    <scope>NUCLEOTIDE SEQUENCE [LARGE SCALE GENOMIC DNA]</scope>
    <source>
        <strain evidence="10 11">KCTC 52045</strain>
    </source>
</reference>
<feature type="domain" description="ABC transporter" evidence="8">
    <location>
        <begin position="391"/>
        <end position="625"/>
    </location>
</feature>
<evidence type="ECO:0000256" key="4">
    <source>
        <dbReference type="ARBA" id="ARBA00022840"/>
    </source>
</evidence>
<evidence type="ECO:0000259" key="9">
    <source>
        <dbReference type="PROSITE" id="PS50929"/>
    </source>
</evidence>
<dbReference type="InterPro" id="IPR017871">
    <property type="entry name" value="ABC_transporter-like_CS"/>
</dbReference>
<evidence type="ECO:0000256" key="5">
    <source>
        <dbReference type="ARBA" id="ARBA00022989"/>
    </source>
</evidence>
<dbReference type="InterPro" id="IPR011527">
    <property type="entry name" value="ABC1_TM_dom"/>
</dbReference>
<keyword evidence="2 7" id="KW-0812">Transmembrane</keyword>
<feature type="transmembrane region" description="Helical" evidence="7">
    <location>
        <begin position="319"/>
        <end position="339"/>
    </location>
</feature>
<keyword evidence="11" id="KW-1185">Reference proteome</keyword>
<feature type="domain" description="ABC transmembrane type-1" evidence="9">
    <location>
        <begin position="95"/>
        <end position="357"/>
    </location>
</feature>
<dbReference type="Gene3D" id="3.40.50.300">
    <property type="entry name" value="P-loop containing nucleotide triphosphate hydrolases"/>
    <property type="match status" value="1"/>
</dbReference>
<comment type="subcellular location">
    <subcellularLocation>
        <location evidence="1">Cell membrane</location>
        <topology evidence="1">Multi-pass membrane protein</topology>
    </subcellularLocation>
</comment>
<dbReference type="SUPFAM" id="SSF52540">
    <property type="entry name" value="P-loop containing nucleoside triphosphate hydrolases"/>
    <property type="match status" value="1"/>
</dbReference>
<keyword evidence="5 7" id="KW-1133">Transmembrane helix</keyword>
<protein>
    <submittedName>
        <fullName evidence="10">ABC transporter</fullName>
    </submittedName>
</protein>
<gene>
    <name evidence="10" type="ORF">CRI94_12540</name>
</gene>
<keyword evidence="6 7" id="KW-0472">Membrane</keyword>
<evidence type="ECO:0000256" key="3">
    <source>
        <dbReference type="ARBA" id="ARBA00022741"/>
    </source>
</evidence>
<dbReference type="Pfam" id="PF00664">
    <property type="entry name" value="ABC_membrane"/>
    <property type="match status" value="1"/>
</dbReference>
<keyword evidence="3" id="KW-0547">Nucleotide-binding</keyword>
<dbReference type="CDD" id="cd07346">
    <property type="entry name" value="ABC_6TM_exporters"/>
    <property type="match status" value="1"/>
</dbReference>
<feature type="transmembrane region" description="Helical" evidence="7">
    <location>
        <begin position="184"/>
        <end position="207"/>
    </location>
</feature>
<dbReference type="EMBL" id="PDEQ01000006">
    <property type="protein sequence ID" value="PEN12826.1"/>
    <property type="molecule type" value="Genomic_DNA"/>
</dbReference>
<evidence type="ECO:0000256" key="6">
    <source>
        <dbReference type="ARBA" id="ARBA00023136"/>
    </source>
</evidence>
<evidence type="ECO:0000259" key="8">
    <source>
        <dbReference type="PROSITE" id="PS50893"/>
    </source>
</evidence>
<dbReference type="FunFam" id="3.40.50.300:FF:000218">
    <property type="entry name" value="Multidrug ABC transporter ATP-binding protein"/>
    <property type="match status" value="1"/>
</dbReference>
<dbReference type="PROSITE" id="PS50929">
    <property type="entry name" value="ABC_TM1F"/>
    <property type="match status" value="1"/>
</dbReference>
<dbReference type="InterPro" id="IPR003439">
    <property type="entry name" value="ABC_transporter-like_ATP-bd"/>
</dbReference>
<dbReference type="GO" id="GO:0140359">
    <property type="term" value="F:ABC-type transporter activity"/>
    <property type="evidence" value="ECO:0007669"/>
    <property type="project" value="InterPro"/>
</dbReference>
<dbReference type="InterPro" id="IPR039421">
    <property type="entry name" value="Type_1_exporter"/>
</dbReference>
<dbReference type="PANTHER" id="PTHR24221">
    <property type="entry name" value="ATP-BINDING CASSETTE SUB-FAMILY B"/>
    <property type="match status" value="1"/>
</dbReference>
<evidence type="ECO:0000256" key="1">
    <source>
        <dbReference type="ARBA" id="ARBA00004651"/>
    </source>
</evidence>
<dbReference type="PROSITE" id="PS00211">
    <property type="entry name" value="ABC_TRANSPORTER_1"/>
    <property type="match status" value="1"/>
</dbReference>
<dbReference type="InterPro" id="IPR036640">
    <property type="entry name" value="ABC1_TM_sf"/>
</dbReference>
<dbReference type="GO" id="GO:0005886">
    <property type="term" value="C:plasma membrane"/>
    <property type="evidence" value="ECO:0007669"/>
    <property type="project" value="UniProtKB-SubCell"/>
</dbReference>
<organism evidence="10 11">
    <name type="scientific">Longibacter salinarum</name>
    <dbReference type="NCBI Taxonomy" id="1850348"/>
    <lineage>
        <taxon>Bacteria</taxon>
        <taxon>Pseudomonadati</taxon>
        <taxon>Rhodothermota</taxon>
        <taxon>Rhodothermia</taxon>
        <taxon>Rhodothermales</taxon>
        <taxon>Salisaetaceae</taxon>
        <taxon>Longibacter</taxon>
    </lineage>
</organism>
<accession>A0A2A8CW03</accession>
<dbReference type="GO" id="GO:0005524">
    <property type="term" value="F:ATP binding"/>
    <property type="evidence" value="ECO:0007669"/>
    <property type="project" value="UniProtKB-KW"/>
</dbReference>
<feature type="transmembrane region" description="Helical" evidence="7">
    <location>
        <begin position="111"/>
        <end position="131"/>
    </location>
</feature>
<dbReference type="Gene3D" id="1.20.1560.10">
    <property type="entry name" value="ABC transporter type 1, transmembrane domain"/>
    <property type="match status" value="1"/>
</dbReference>